<keyword evidence="1" id="KW-0238">DNA-binding</keyword>
<dbReference type="AlphaFoldDB" id="A0A6C0CAA6"/>
<dbReference type="InterPro" id="IPR010095">
    <property type="entry name" value="Cas12f1-like_TNB"/>
</dbReference>
<name>A0A6C0CAA6_9ZZZZ</name>
<protein>
    <recommendedName>
        <fullName evidence="2">Cas12f1-like TNB domain-containing protein</fullName>
    </recommendedName>
</protein>
<accession>A0A6C0CAA6</accession>
<evidence type="ECO:0000313" key="3">
    <source>
        <dbReference type="EMBL" id="QHT00599.1"/>
    </source>
</evidence>
<dbReference type="GO" id="GO:0003677">
    <property type="term" value="F:DNA binding"/>
    <property type="evidence" value="ECO:0007669"/>
    <property type="project" value="UniProtKB-KW"/>
</dbReference>
<proteinExistence type="predicted"/>
<sequence>MIEGFWDNECSDFSNKLWKPPLWRNCSNKKWGNRNPYLTLKYFSDEKITNDLNFKPVTLDDKTTEKKKLFNKLFGREIGRLRKLIDDKGIKLPLLCNYITKLETGLEKVRKDNPRNKINTAFQFSNETFEDFKYKFHSRRNISVDNRNSINAHLKVFDSIQIKMEQLDGVMRCRQIKICPDEDQLETLERWFKANIDLYNELVDLFEISYEKCKEKCYELHKNDPIIGREFGKMIAENKSFPINGTKLRKIYGVSLTKKYKLPNCVVADTILGIASNITGNVTKLKKGQIKEFKMEHRTAKENYSISIQTQYTNNYGFYPSTFGPIEIDKREKKTKKNKKEFFEWSDIKHDYKLLYDKNRKSYCINVPIYKDAKVIKNRKPIAAMDPGMVIFQELYGVDHTVTIGKGLFKPIMKHYDKIEYMNKRLKDKNFDRQERLIYIEKQKRKYEKKEQEQGPSVVYIPPPEYKDRSQNVNLKRVIRREYKKIKGLVNELHNKTCLYLCRSYDRIMATDFSCRKVNSRYGDLNPDVKKVLSALSHYRFRQRLQNKCAEYRCQYLEVTEEYTSKTCCRCGKINEYLKGDRTLRCKQCHIETNRDVNGSINILIKNRKTVIAE</sequence>
<dbReference type="PANTHER" id="PTHR36172:SF1">
    <property type="entry name" value="RESOLVASE-RELATED"/>
    <property type="match status" value="1"/>
</dbReference>
<evidence type="ECO:0000256" key="1">
    <source>
        <dbReference type="ARBA" id="ARBA00023125"/>
    </source>
</evidence>
<reference evidence="3" key="1">
    <citation type="journal article" date="2020" name="Nature">
        <title>Giant virus diversity and host interactions through global metagenomics.</title>
        <authorList>
            <person name="Schulz F."/>
            <person name="Roux S."/>
            <person name="Paez-Espino D."/>
            <person name="Jungbluth S."/>
            <person name="Walsh D.A."/>
            <person name="Denef V.J."/>
            <person name="McMahon K.D."/>
            <person name="Konstantinidis K.T."/>
            <person name="Eloe-Fadrosh E.A."/>
            <person name="Kyrpides N.C."/>
            <person name="Woyke T."/>
        </authorList>
    </citation>
    <scope>NUCLEOTIDE SEQUENCE</scope>
    <source>
        <strain evidence="3">GVMAG-M-3300020192-26</strain>
    </source>
</reference>
<dbReference type="InterPro" id="IPR051491">
    <property type="entry name" value="Recombinase/Transposase-rel"/>
</dbReference>
<dbReference type="PANTHER" id="PTHR36172">
    <property type="match status" value="1"/>
</dbReference>
<dbReference type="EMBL" id="MN739356">
    <property type="protein sequence ID" value="QHT00599.1"/>
    <property type="molecule type" value="Genomic_DNA"/>
</dbReference>
<dbReference type="Pfam" id="PF07282">
    <property type="entry name" value="Cas12f1-like_TNB"/>
    <property type="match status" value="1"/>
</dbReference>
<feature type="domain" description="Cas12f1-like TNB" evidence="2">
    <location>
        <begin position="538"/>
        <end position="603"/>
    </location>
</feature>
<organism evidence="3">
    <name type="scientific">viral metagenome</name>
    <dbReference type="NCBI Taxonomy" id="1070528"/>
    <lineage>
        <taxon>unclassified sequences</taxon>
        <taxon>metagenomes</taxon>
        <taxon>organismal metagenomes</taxon>
    </lineage>
</organism>
<evidence type="ECO:0000259" key="2">
    <source>
        <dbReference type="Pfam" id="PF07282"/>
    </source>
</evidence>